<dbReference type="RefSeq" id="WP_136862944.1">
    <property type="nucleotide sequence ID" value="NZ_SWCJ01000004.1"/>
</dbReference>
<dbReference type="GO" id="GO:0002098">
    <property type="term" value="P:tRNA wobble uridine modification"/>
    <property type="evidence" value="ECO:0007669"/>
    <property type="project" value="UniProtKB-UniRule"/>
</dbReference>
<dbReference type="NCBIfam" id="NF008751">
    <property type="entry name" value="PRK11784.1-3"/>
    <property type="match status" value="1"/>
</dbReference>
<comment type="catalytic activity">
    <reaction evidence="2">
        <text>5-methylaminomethyl-2-thiouridine(34) in tRNA + (2E)-geranyl diphosphate = 5-methylaminomethyl-S-(2E)-geranyl-thiouridine(34) in tRNA + diphosphate</text>
        <dbReference type="Rhea" id="RHEA:14085"/>
        <dbReference type="Rhea" id="RHEA-COMP:10195"/>
        <dbReference type="Rhea" id="RHEA-COMP:14654"/>
        <dbReference type="ChEBI" id="CHEBI:33019"/>
        <dbReference type="ChEBI" id="CHEBI:58057"/>
        <dbReference type="ChEBI" id="CHEBI:74455"/>
        <dbReference type="ChEBI" id="CHEBI:140632"/>
    </reaction>
</comment>
<dbReference type="HAMAP" id="MF_01622">
    <property type="entry name" value="tRNA_sel_U_synth"/>
    <property type="match status" value="1"/>
</dbReference>
<dbReference type="OrthoDB" id="9808735at2"/>
<dbReference type="AlphaFoldDB" id="A0A4U1BP85"/>
<dbReference type="InterPro" id="IPR058840">
    <property type="entry name" value="AAA_SelU"/>
</dbReference>
<comment type="catalytic activity">
    <reaction evidence="2">
        <text>5-methylaminomethyl-S-(2E)-geranyl-thiouridine(34) in tRNA + selenophosphate + H(+) = 5-methylaminomethyl-2-(Se-phospho)selenouridine(34) in tRNA + (2E)-thiogeraniol</text>
        <dbReference type="Rhea" id="RHEA:60172"/>
        <dbReference type="Rhea" id="RHEA-COMP:14654"/>
        <dbReference type="Rhea" id="RHEA-COMP:15523"/>
        <dbReference type="ChEBI" id="CHEBI:15378"/>
        <dbReference type="ChEBI" id="CHEBI:16144"/>
        <dbReference type="ChEBI" id="CHEBI:140632"/>
        <dbReference type="ChEBI" id="CHEBI:143702"/>
        <dbReference type="ChEBI" id="CHEBI:143703"/>
    </reaction>
</comment>
<dbReference type="Pfam" id="PF26341">
    <property type="entry name" value="AAA_SelU"/>
    <property type="match status" value="1"/>
</dbReference>
<protein>
    <recommendedName>
        <fullName evidence="2">tRNA 2-selenouridine synthase</fullName>
        <ecNumber evidence="2">2.9.1.3</ecNumber>
    </recommendedName>
</protein>
<feature type="domain" description="Rhodanese" evidence="3">
    <location>
        <begin position="13"/>
        <end position="136"/>
    </location>
</feature>
<dbReference type="PANTHER" id="PTHR30401:SF0">
    <property type="entry name" value="TRNA 2-SELENOURIDINE SYNTHASE"/>
    <property type="match status" value="1"/>
</dbReference>
<dbReference type="InterPro" id="IPR001763">
    <property type="entry name" value="Rhodanese-like_dom"/>
</dbReference>
<comment type="similarity">
    <text evidence="2">Belongs to the SelU family.</text>
</comment>
<gene>
    <name evidence="4" type="primary">mnmH</name>
    <name evidence="2" type="synonym">selU</name>
    <name evidence="4" type="ORF">FCL42_08350</name>
</gene>
<dbReference type="NCBIfam" id="TIGR03167">
    <property type="entry name" value="tRNA_sel_U_synt"/>
    <property type="match status" value="1"/>
</dbReference>
<dbReference type="InterPro" id="IPR017582">
    <property type="entry name" value="SelU"/>
</dbReference>
<proteinExistence type="inferred from homology"/>
<evidence type="ECO:0000313" key="5">
    <source>
        <dbReference type="Proteomes" id="UP000305675"/>
    </source>
</evidence>
<keyword evidence="1 2" id="KW-0711">Selenium</keyword>
<feature type="active site" description="S-selanylcysteine intermediate" evidence="2">
    <location>
        <position position="96"/>
    </location>
</feature>
<evidence type="ECO:0000256" key="2">
    <source>
        <dbReference type="HAMAP-Rule" id="MF_01622"/>
    </source>
</evidence>
<evidence type="ECO:0000313" key="4">
    <source>
        <dbReference type="EMBL" id="TKB56215.1"/>
    </source>
</evidence>
<reference evidence="4 5" key="1">
    <citation type="submission" date="2019-04" db="EMBL/GenBank/DDBJ databases">
        <authorList>
            <person name="Hwang J.C."/>
        </authorList>
    </citation>
    <scope>NUCLEOTIDE SEQUENCE [LARGE SCALE GENOMIC DNA]</scope>
    <source>
        <strain evidence="4 5">IMCC35002</strain>
    </source>
</reference>
<evidence type="ECO:0000259" key="3">
    <source>
        <dbReference type="PROSITE" id="PS50206"/>
    </source>
</evidence>
<dbReference type="Proteomes" id="UP000305675">
    <property type="component" value="Unassembled WGS sequence"/>
</dbReference>
<comment type="function">
    <text evidence="2">Involved in the post-transcriptional modification of the uridine at the wobble position (U34) of tRNA(Lys), tRNA(Glu) and tRNA(Gln). Catalyzes the conversion of 2-thiouridine (S2U-RNA) to 2-selenouridine (Se2U-RNA). Acts in a two-step process involving geranylation of 2-thiouridine (S2U) to S-geranyl-2-thiouridine (geS2U) and subsequent selenation of the latter derivative to 2-selenouridine (Se2U) in the tRNA chain.</text>
</comment>
<name>A0A4U1BP85_9GAMM</name>
<organism evidence="4 5">
    <name type="scientific">Ferrimonas aestuarii</name>
    <dbReference type="NCBI Taxonomy" id="2569539"/>
    <lineage>
        <taxon>Bacteria</taxon>
        <taxon>Pseudomonadati</taxon>
        <taxon>Pseudomonadota</taxon>
        <taxon>Gammaproteobacteria</taxon>
        <taxon>Alteromonadales</taxon>
        <taxon>Ferrimonadaceae</taxon>
        <taxon>Ferrimonas</taxon>
    </lineage>
</organism>
<dbReference type="SUPFAM" id="SSF52821">
    <property type="entry name" value="Rhodanese/Cell cycle control phosphatase"/>
    <property type="match status" value="1"/>
</dbReference>
<keyword evidence="2" id="KW-0808">Transferase</keyword>
<dbReference type="InterPro" id="IPR036873">
    <property type="entry name" value="Rhodanese-like_dom_sf"/>
</dbReference>
<dbReference type="GO" id="GO:0016765">
    <property type="term" value="F:transferase activity, transferring alkyl or aryl (other than methyl) groups"/>
    <property type="evidence" value="ECO:0007669"/>
    <property type="project" value="UniProtKB-UniRule"/>
</dbReference>
<dbReference type="NCBIfam" id="NF008750">
    <property type="entry name" value="PRK11784.1-2"/>
    <property type="match status" value="1"/>
</dbReference>
<dbReference type="PANTHER" id="PTHR30401">
    <property type="entry name" value="TRNA 2-SELENOURIDINE SYNTHASE"/>
    <property type="match status" value="1"/>
</dbReference>
<dbReference type="EC" id="2.9.1.3" evidence="2"/>
<accession>A0A4U1BP85</accession>
<dbReference type="Gene3D" id="3.40.250.10">
    <property type="entry name" value="Rhodanese-like domain"/>
    <property type="match status" value="1"/>
</dbReference>
<comment type="catalytic activity">
    <reaction evidence="2">
        <text>5-methylaminomethyl-2-thiouridine(34) in tRNA + selenophosphate + (2E)-geranyl diphosphate + H2O + H(+) = 5-methylaminomethyl-2-selenouridine(34) in tRNA + (2E)-thiogeraniol + phosphate + diphosphate</text>
        <dbReference type="Rhea" id="RHEA:42716"/>
        <dbReference type="Rhea" id="RHEA-COMP:10195"/>
        <dbReference type="Rhea" id="RHEA-COMP:10196"/>
        <dbReference type="ChEBI" id="CHEBI:15377"/>
        <dbReference type="ChEBI" id="CHEBI:15378"/>
        <dbReference type="ChEBI" id="CHEBI:16144"/>
        <dbReference type="ChEBI" id="CHEBI:33019"/>
        <dbReference type="ChEBI" id="CHEBI:43474"/>
        <dbReference type="ChEBI" id="CHEBI:58057"/>
        <dbReference type="ChEBI" id="CHEBI:74455"/>
        <dbReference type="ChEBI" id="CHEBI:82743"/>
        <dbReference type="ChEBI" id="CHEBI:143703"/>
        <dbReference type="EC" id="2.9.1.3"/>
    </reaction>
</comment>
<sequence>MTTVSAADYADILLSDRPLIDLRAPIEFNKGAFEQSVNLPLMTDSERAAVGTCYKKSGQMAAIELGHKLVQGKVKAQRQQAWAEFIAAHPNAYLYCFRGGLRSQISQQWLKEIGINLPFIEGGYKGMRGFLMQQTEQIAAALSMWIVGGMTGCGKTDFLKLRQDQIDLEGLANHRGSSFGRQINEQPAQISFENTLAVQLMRHQRQGHQHLVLEDESRLIGRISIPLEMHNLMQQSPLVLLEVTQEDRISRIVRDYVIDIEVAFVARDGEEEGRRNFETHLLSALDRIHKRLGDLAHRELRISMEQALQAQRQGRFDLHRDWIERLLTDYYDPMYRHQLKSRQQRIAFKGTHQEAHEWLDAKLAHQ</sequence>
<dbReference type="EMBL" id="SWCJ01000004">
    <property type="protein sequence ID" value="TKB56215.1"/>
    <property type="molecule type" value="Genomic_DNA"/>
</dbReference>
<dbReference type="PROSITE" id="PS50206">
    <property type="entry name" value="RHODANESE_3"/>
    <property type="match status" value="1"/>
</dbReference>
<evidence type="ECO:0000256" key="1">
    <source>
        <dbReference type="ARBA" id="ARBA00023266"/>
    </source>
</evidence>
<dbReference type="GO" id="GO:0043828">
    <property type="term" value="F:tRNA 2-selenouridine synthase activity"/>
    <property type="evidence" value="ECO:0007669"/>
    <property type="project" value="UniProtKB-EC"/>
</dbReference>
<comment type="caution">
    <text evidence="4">The sequence shown here is derived from an EMBL/GenBank/DDBJ whole genome shotgun (WGS) entry which is preliminary data.</text>
</comment>
<dbReference type="SMART" id="SM00450">
    <property type="entry name" value="RHOD"/>
    <property type="match status" value="1"/>
</dbReference>
<keyword evidence="5" id="KW-1185">Reference proteome</keyword>
<comment type="subunit">
    <text evidence="2">Monomer.</text>
</comment>
<comment type="catalytic activity">
    <reaction evidence="2">
        <text>5-methylaminomethyl-2-(Se-phospho)selenouridine(34) in tRNA + H2O = 5-methylaminomethyl-2-selenouridine(34) in tRNA + phosphate</text>
        <dbReference type="Rhea" id="RHEA:60176"/>
        <dbReference type="Rhea" id="RHEA-COMP:10196"/>
        <dbReference type="Rhea" id="RHEA-COMP:15523"/>
        <dbReference type="ChEBI" id="CHEBI:15377"/>
        <dbReference type="ChEBI" id="CHEBI:43474"/>
        <dbReference type="ChEBI" id="CHEBI:82743"/>
        <dbReference type="ChEBI" id="CHEBI:143702"/>
    </reaction>
</comment>